<evidence type="ECO:0000256" key="1">
    <source>
        <dbReference type="SAM" id="Coils"/>
    </source>
</evidence>
<evidence type="ECO:0000313" key="4">
    <source>
        <dbReference type="Proteomes" id="UP000603234"/>
    </source>
</evidence>
<accession>A0ABR6WW41</accession>
<protein>
    <submittedName>
        <fullName evidence="3">DUF4355 domain-containing protein</fullName>
    </submittedName>
</protein>
<dbReference type="Proteomes" id="UP000603234">
    <property type="component" value="Unassembled WGS sequence"/>
</dbReference>
<feature type="region of interest" description="Disordered" evidence="2">
    <location>
        <begin position="110"/>
        <end position="135"/>
    </location>
</feature>
<evidence type="ECO:0000256" key="2">
    <source>
        <dbReference type="SAM" id="MobiDB-lite"/>
    </source>
</evidence>
<keyword evidence="1" id="KW-0175">Coiled coil</keyword>
<dbReference type="InterPro" id="IPR025580">
    <property type="entry name" value="Gp46"/>
</dbReference>
<reference evidence="3 4" key="1">
    <citation type="journal article" date="2020" name="mSystems">
        <title>Defining Genomic and Predicted Metabolic Features of the Acetobacterium Genus.</title>
        <authorList>
            <person name="Ross D.E."/>
            <person name="Marshall C.W."/>
            <person name="Gulliver D."/>
            <person name="May H.D."/>
            <person name="Norman R.S."/>
        </authorList>
    </citation>
    <scope>NUCLEOTIDE SEQUENCE [LARGE SCALE GENOMIC DNA]</scope>
    <source>
        <strain evidence="3 4">DSM 8238</strain>
    </source>
</reference>
<dbReference type="Pfam" id="PF14265">
    <property type="entry name" value="DUF4355"/>
    <property type="match status" value="1"/>
</dbReference>
<organism evidence="3 4">
    <name type="scientific">Acetobacterium fimetarium</name>
    <dbReference type="NCBI Taxonomy" id="52691"/>
    <lineage>
        <taxon>Bacteria</taxon>
        <taxon>Bacillati</taxon>
        <taxon>Bacillota</taxon>
        <taxon>Clostridia</taxon>
        <taxon>Eubacteriales</taxon>
        <taxon>Eubacteriaceae</taxon>
        <taxon>Acetobacterium</taxon>
    </lineage>
</organism>
<feature type="region of interest" description="Disordered" evidence="2">
    <location>
        <begin position="1"/>
        <end position="28"/>
    </location>
</feature>
<proteinExistence type="predicted"/>
<evidence type="ECO:0000313" key="3">
    <source>
        <dbReference type="EMBL" id="MBC3804580.1"/>
    </source>
</evidence>
<dbReference type="RefSeq" id="WP_186842462.1">
    <property type="nucleotide sequence ID" value="NZ_WJBC01000011.1"/>
</dbReference>
<gene>
    <name evidence="3" type="ORF">GH808_09070</name>
</gene>
<name>A0ABR6WW41_9FIRM</name>
<sequence>MDNVINDVIDSTLTGDDPGTVETPDGKTFSQEEVNTIIRDRLAKEKDKTQKQFEAMEKEFKQKELNLKAKELLSSKGLSLDILDALKYEDEDTLNKSVNLIESIFKTGTKPKYDPAAGGAPDPDQQIREAMGLKK</sequence>
<keyword evidence="4" id="KW-1185">Reference proteome</keyword>
<dbReference type="EMBL" id="WJBC01000011">
    <property type="protein sequence ID" value="MBC3804580.1"/>
    <property type="molecule type" value="Genomic_DNA"/>
</dbReference>
<feature type="coiled-coil region" evidence="1">
    <location>
        <begin position="39"/>
        <end position="73"/>
    </location>
</feature>
<comment type="caution">
    <text evidence="3">The sequence shown here is derived from an EMBL/GenBank/DDBJ whole genome shotgun (WGS) entry which is preliminary data.</text>
</comment>